<gene>
    <name evidence="14" type="ORF">HNQ67_001918</name>
</gene>
<feature type="transmembrane region" description="Helical" evidence="12">
    <location>
        <begin position="364"/>
        <end position="384"/>
    </location>
</feature>
<evidence type="ECO:0000256" key="12">
    <source>
        <dbReference type="SAM" id="Phobius"/>
    </source>
</evidence>
<keyword evidence="7" id="KW-0630">Potassium</keyword>
<feature type="transmembrane region" description="Helical" evidence="12">
    <location>
        <begin position="118"/>
        <end position="135"/>
    </location>
</feature>
<dbReference type="PANTHER" id="PTHR46157">
    <property type="entry name" value="K(+) EFFLUX ANTIPORTER 3, CHLOROPLASTIC"/>
    <property type="match status" value="1"/>
</dbReference>
<dbReference type="Proteomes" id="UP000566663">
    <property type="component" value="Unassembled WGS sequence"/>
</dbReference>
<accession>A0A7W8HYU0</accession>
<dbReference type="AlphaFoldDB" id="A0A7W8HYU0"/>
<feature type="region of interest" description="Disordered" evidence="11">
    <location>
        <begin position="593"/>
        <end position="638"/>
    </location>
</feature>
<dbReference type="GO" id="GO:0012505">
    <property type="term" value="C:endomembrane system"/>
    <property type="evidence" value="ECO:0007669"/>
    <property type="project" value="UniProtKB-SubCell"/>
</dbReference>
<dbReference type="GO" id="GO:0015297">
    <property type="term" value="F:antiporter activity"/>
    <property type="evidence" value="ECO:0007669"/>
    <property type="project" value="UniProtKB-KW"/>
</dbReference>
<protein>
    <submittedName>
        <fullName evidence="14">Glutathione-regulated potassium-efflux system protein KefB</fullName>
    </submittedName>
</protein>
<keyword evidence="8 12" id="KW-1133">Transmembrane helix</keyword>
<evidence type="ECO:0000256" key="9">
    <source>
        <dbReference type="ARBA" id="ARBA00023065"/>
    </source>
</evidence>
<evidence type="ECO:0000256" key="5">
    <source>
        <dbReference type="ARBA" id="ARBA00022538"/>
    </source>
</evidence>
<dbReference type="RefSeq" id="WP_183254715.1">
    <property type="nucleotide sequence ID" value="NZ_BAAAFF010000002.1"/>
</dbReference>
<dbReference type="Pfam" id="PF00999">
    <property type="entry name" value="Na_H_Exchanger"/>
    <property type="match status" value="1"/>
</dbReference>
<evidence type="ECO:0000313" key="14">
    <source>
        <dbReference type="EMBL" id="MBB5292398.1"/>
    </source>
</evidence>
<dbReference type="InterPro" id="IPR003148">
    <property type="entry name" value="RCK_N"/>
</dbReference>
<keyword evidence="4" id="KW-0050">Antiport</keyword>
<organism evidence="14 15">
    <name type="scientific">Brevundimonas basaltis</name>
    <dbReference type="NCBI Taxonomy" id="472166"/>
    <lineage>
        <taxon>Bacteria</taxon>
        <taxon>Pseudomonadati</taxon>
        <taxon>Pseudomonadota</taxon>
        <taxon>Alphaproteobacteria</taxon>
        <taxon>Caulobacterales</taxon>
        <taxon>Caulobacteraceae</taxon>
        <taxon>Brevundimonas</taxon>
    </lineage>
</organism>
<dbReference type="Gene3D" id="1.20.1530.20">
    <property type="match status" value="1"/>
</dbReference>
<dbReference type="GO" id="GO:1902600">
    <property type="term" value="P:proton transmembrane transport"/>
    <property type="evidence" value="ECO:0007669"/>
    <property type="project" value="InterPro"/>
</dbReference>
<evidence type="ECO:0000256" key="3">
    <source>
        <dbReference type="ARBA" id="ARBA00022448"/>
    </source>
</evidence>
<dbReference type="InterPro" id="IPR036291">
    <property type="entry name" value="NAD(P)-bd_dom_sf"/>
</dbReference>
<keyword evidence="15" id="KW-1185">Reference proteome</keyword>
<feature type="transmembrane region" description="Helical" evidence="12">
    <location>
        <begin position="302"/>
        <end position="324"/>
    </location>
</feature>
<sequence>MAEAAGGLGLGHVAALLAAGVVAVPVFRRLGLGSVLGYLAAGLAIGPWGIGLFDEPEVILHVAEFGVVIFLFIIGLEMRPSRLWKLKRDIFGLGAAQVAAAGLLLTLTGMAAGLSVPVAFVAAMGFVLSSTAVIMQTLEERGELATSKGQRGVSILLLEDIAIVPLLAAVAVIAGAMDLGGGTVPPIWQTIGLALGAVAVVFFAGRYLMNPVFRVLARYGGREVMTAAALLVVAGAAWLMDMGGLSMAMGAFLAGVLLSESVFRHQLEADVEPFRAILLGLFFLSVGMSLDVGVVIARWEVILGGVIAFMAVKAVAIYAVARLFGHGEREAVERAALFAQGGEFAFVLFAAALSAGIFDAQVSASMTAIVILSMVLTPLTTMAVGRFMPASTLDPDAAEGVDHADGLRERVLIIGFGRFAQVVSQPLLARNVDVSIIDTDVEMIQAAGDFGFKVYYGDGARLDVLHASGAGEAETILVCVDKQETADRIVELVKSEFPLTKLFVRAYDRGHAIRLVQAGVEFQLRETFESALLFGEQVLIDLGFTDEEARETIEDVRRRDEQRLSIQLVEGIMGGRSLMRGNIATTRPEPYVKPRREGTALNEGAAEALEEDDEREKGRRLIDAGLVQPEERRITSPS</sequence>
<keyword evidence="9" id="KW-0406">Ion transport</keyword>
<keyword evidence="5" id="KW-0633">Potassium transport</keyword>
<feature type="transmembrane region" description="Helical" evidence="12">
    <location>
        <begin position="336"/>
        <end position="358"/>
    </location>
</feature>
<evidence type="ECO:0000256" key="7">
    <source>
        <dbReference type="ARBA" id="ARBA00022958"/>
    </source>
</evidence>
<evidence type="ECO:0000313" key="15">
    <source>
        <dbReference type="Proteomes" id="UP000566663"/>
    </source>
</evidence>
<keyword evidence="10 12" id="KW-0472">Membrane</keyword>
<proteinExistence type="inferred from homology"/>
<dbReference type="NCBIfam" id="TIGR00932">
    <property type="entry name" value="2a37"/>
    <property type="match status" value="1"/>
</dbReference>
<evidence type="ECO:0000256" key="8">
    <source>
        <dbReference type="ARBA" id="ARBA00022989"/>
    </source>
</evidence>
<keyword evidence="6 12" id="KW-0812">Transmembrane</keyword>
<dbReference type="InterPro" id="IPR004771">
    <property type="entry name" value="K/H_exchanger"/>
</dbReference>
<evidence type="ECO:0000256" key="11">
    <source>
        <dbReference type="SAM" id="MobiDB-lite"/>
    </source>
</evidence>
<reference evidence="14 15" key="1">
    <citation type="submission" date="2020-08" db="EMBL/GenBank/DDBJ databases">
        <title>Genomic Encyclopedia of Type Strains, Phase IV (KMG-IV): sequencing the most valuable type-strain genomes for metagenomic binning, comparative biology and taxonomic classification.</title>
        <authorList>
            <person name="Goeker M."/>
        </authorList>
    </citation>
    <scope>NUCLEOTIDE SEQUENCE [LARGE SCALE GENOMIC DNA]</scope>
    <source>
        <strain evidence="14 15">DSM 25335</strain>
    </source>
</reference>
<feature type="domain" description="RCK N-terminal" evidence="13">
    <location>
        <begin position="408"/>
        <end position="532"/>
    </location>
</feature>
<evidence type="ECO:0000256" key="2">
    <source>
        <dbReference type="ARBA" id="ARBA00005551"/>
    </source>
</evidence>
<feature type="compositionally biased region" description="Basic and acidic residues" evidence="11">
    <location>
        <begin position="629"/>
        <end position="638"/>
    </location>
</feature>
<comment type="subcellular location">
    <subcellularLocation>
        <location evidence="1">Endomembrane system</location>
        <topology evidence="1">Multi-pass membrane protein</topology>
    </subcellularLocation>
</comment>
<dbReference type="InterPro" id="IPR038770">
    <property type="entry name" value="Na+/solute_symporter_sf"/>
</dbReference>
<dbReference type="EMBL" id="JACHFZ010000003">
    <property type="protein sequence ID" value="MBB5292398.1"/>
    <property type="molecule type" value="Genomic_DNA"/>
</dbReference>
<keyword evidence="3" id="KW-0813">Transport</keyword>
<feature type="transmembrane region" description="Helical" evidence="12">
    <location>
        <begin position="275"/>
        <end position="296"/>
    </location>
</feature>
<dbReference type="Pfam" id="PF02254">
    <property type="entry name" value="TrkA_N"/>
    <property type="match status" value="1"/>
</dbReference>
<dbReference type="GO" id="GO:0005886">
    <property type="term" value="C:plasma membrane"/>
    <property type="evidence" value="ECO:0007669"/>
    <property type="project" value="TreeGrafter"/>
</dbReference>
<name>A0A7W8HYU0_9CAUL</name>
<dbReference type="FunFam" id="3.40.50.720:FF:000036">
    <property type="entry name" value="Glutathione-regulated potassium-efflux system protein KefB"/>
    <property type="match status" value="1"/>
</dbReference>
<evidence type="ECO:0000259" key="13">
    <source>
        <dbReference type="PROSITE" id="PS51201"/>
    </source>
</evidence>
<comment type="caution">
    <text evidence="14">The sequence shown here is derived from an EMBL/GenBank/DDBJ whole genome shotgun (WGS) entry which is preliminary data.</text>
</comment>
<dbReference type="PROSITE" id="PS51201">
    <property type="entry name" value="RCK_N"/>
    <property type="match status" value="1"/>
</dbReference>
<evidence type="ECO:0000256" key="10">
    <source>
        <dbReference type="ARBA" id="ARBA00023136"/>
    </source>
</evidence>
<evidence type="ECO:0000256" key="1">
    <source>
        <dbReference type="ARBA" id="ARBA00004127"/>
    </source>
</evidence>
<evidence type="ECO:0000256" key="6">
    <source>
        <dbReference type="ARBA" id="ARBA00022692"/>
    </source>
</evidence>
<dbReference type="PANTHER" id="PTHR46157:SF8">
    <property type="entry name" value="GLUTATHIONE-REGULATED POTASSIUM-EFFLUX SYSTEM PROTEIN"/>
    <property type="match status" value="1"/>
</dbReference>
<dbReference type="SUPFAM" id="SSF51735">
    <property type="entry name" value="NAD(P)-binding Rossmann-fold domains"/>
    <property type="match status" value="1"/>
</dbReference>
<feature type="transmembrane region" description="Helical" evidence="12">
    <location>
        <begin position="90"/>
        <end position="112"/>
    </location>
</feature>
<feature type="transmembrane region" description="Helical" evidence="12">
    <location>
        <begin position="6"/>
        <end position="28"/>
    </location>
</feature>
<dbReference type="Gene3D" id="3.40.50.720">
    <property type="entry name" value="NAD(P)-binding Rossmann-like Domain"/>
    <property type="match status" value="1"/>
</dbReference>
<feature type="transmembrane region" description="Helical" evidence="12">
    <location>
        <begin position="187"/>
        <end position="208"/>
    </location>
</feature>
<comment type="similarity">
    <text evidence="2">Belongs to the monovalent cation:proton antiporter 2 (CPA2) transporter (TC 2.A.37) family.</text>
</comment>
<feature type="transmembrane region" description="Helical" evidence="12">
    <location>
        <begin position="59"/>
        <end position="78"/>
    </location>
</feature>
<dbReference type="InterPro" id="IPR006153">
    <property type="entry name" value="Cation/H_exchanger_TM"/>
</dbReference>
<dbReference type="GO" id="GO:0008324">
    <property type="term" value="F:monoatomic cation transmembrane transporter activity"/>
    <property type="evidence" value="ECO:0007669"/>
    <property type="project" value="InterPro"/>
</dbReference>
<evidence type="ECO:0000256" key="4">
    <source>
        <dbReference type="ARBA" id="ARBA00022449"/>
    </source>
</evidence>
<feature type="transmembrane region" description="Helical" evidence="12">
    <location>
        <begin position="35"/>
        <end position="53"/>
    </location>
</feature>
<feature type="transmembrane region" description="Helical" evidence="12">
    <location>
        <begin position="156"/>
        <end position="175"/>
    </location>
</feature>
<dbReference type="GO" id="GO:0006813">
    <property type="term" value="P:potassium ion transport"/>
    <property type="evidence" value="ECO:0007669"/>
    <property type="project" value="UniProtKB-KW"/>
</dbReference>